<name>A0A0A0ERH3_9GAMM</name>
<gene>
    <name evidence="1" type="ORF">N800_03900</name>
</gene>
<dbReference type="EMBL" id="AVPU01000025">
    <property type="protein sequence ID" value="KGM53576.1"/>
    <property type="molecule type" value="Genomic_DNA"/>
</dbReference>
<dbReference type="Proteomes" id="UP000029998">
    <property type="component" value="Unassembled WGS sequence"/>
</dbReference>
<proteinExistence type="predicted"/>
<reference evidence="1 2" key="1">
    <citation type="submission" date="2013-08" db="EMBL/GenBank/DDBJ databases">
        <title>Genome sequencing of Lysobacter.</title>
        <authorList>
            <person name="Zhang S."/>
            <person name="Wang G."/>
        </authorList>
    </citation>
    <scope>NUCLEOTIDE SEQUENCE [LARGE SCALE GENOMIC DNA]</scope>
    <source>
        <strain evidence="1 2">GH1-9</strain>
    </source>
</reference>
<evidence type="ECO:0000313" key="2">
    <source>
        <dbReference type="Proteomes" id="UP000029998"/>
    </source>
</evidence>
<dbReference type="AlphaFoldDB" id="A0A0A0ERH3"/>
<organism evidence="1 2">
    <name type="scientific">Lysobacter daejeonensis GH1-9</name>
    <dbReference type="NCBI Taxonomy" id="1385517"/>
    <lineage>
        <taxon>Bacteria</taxon>
        <taxon>Pseudomonadati</taxon>
        <taxon>Pseudomonadota</taxon>
        <taxon>Gammaproteobacteria</taxon>
        <taxon>Lysobacterales</taxon>
        <taxon>Lysobacteraceae</taxon>
        <taxon>Aerolutibacter</taxon>
    </lineage>
</organism>
<keyword evidence="2" id="KW-1185">Reference proteome</keyword>
<dbReference type="RefSeq" id="WP_036139072.1">
    <property type="nucleotide sequence ID" value="NZ_AVPU01000025.1"/>
</dbReference>
<sequence length="60" mass="6771">MIWPHGQEIDPVKGSLLMLWPAMHIFNDFAKDDVVFFIGFHDVPVQPNALIKPSRKAALA</sequence>
<evidence type="ECO:0000313" key="1">
    <source>
        <dbReference type="EMBL" id="KGM53576.1"/>
    </source>
</evidence>
<comment type="caution">
    <text evidence="1">The sequence shown here is derived from an EMBL/GenBank/DDBJ whole genome shotgun (WGS) entry which is preliminary data.</text>
</comment>
<protein>
    <submittedName>
        <fullName evidence="1">Uncharacterized protein</fullName>
    </submittedName>
</protein>
<accession>A0A0A0ERH3</accession>